<dbReference type="InParanoid" id="A0A2S8SRD7"/>
<dbReference type="Gene3D" id="2.120.10.30">
    <property type="entry name" value="TolB, C-terminal domain"/>
    <property type="match status" value="2"/>
</dbReference>
<evidence type="ECO:0000256" key="2">
    <source>
        <dbReference type="SAM" id="SignalP"/>
    </source>
</evidence>
<evidence type="ECO:0000256" key="1">
    <source>
        <dbReference type="ARBA" id="ARBA00009820"/>
    </source>
</evidence>
<comment type="similarity">
    <text evidence="1">Belongs to the TolB family.</text>
</comment>
<feature type="chain" id="PRO_5015603723" evidence="2">
    <location>
        <begin position="24"/>
        <end position="314"/>
    </location>
</feature>
<dbReference type="InterPro" id="IPR011042">
    <property type="entry name" value="6-blade_b-propeller_TolB-like"/>
</dbReference>
<dbReference type="EMBL" id="NIGF01000012">
    <property type="protein sequence ID" value="PQV63382.1"/>
    <property type="molecule type" value="Genomic_DNA"/>
</dbReference>
<keyword evidence="2" id="KW-0732">Signal</keyword>
<keyword evidence="4" id="KW-1185">Reference proteome</keyword>
<evidence type="ECO:0000313" key="4">
    <source>
        <dbReference type="Proteomes" id="UP000237684"/>
    </source>
</evidence>
<sequence length="314" mass="35364">MKSLHSLFPLLLLGCLAASLARADENTAIPLAGKIAFTIETRNNPYEAYSMDHRIWVMNADGTNQTCLTPDLKTEQGPCFSPDGEKIVWSSSRPSRFQSPQIHAMNRDGTDSTLLNDWGIEPRFSADGKKIVFSSNRNVVDNIYVMNADGTEQNRLTTNLTNNLIHEAKYDVHPCFSPDGKKIVYTTWKRHNSQIWVMDADGTHPFRLSYNTNYDETPSFSPDGKKIVFTRRDAKREIYIMDADGHHQTRLTKSDFNNYHPCFSPDGKKTAFTRAGLGWEIYVMNVDGSNLTFLTKGGNDSQLSWAPGFIPAPK</sequence>
<dbReference type="RefSeq" id="WP_106380461.1">
    <property type="nucleotide sequence ID" value="NZ_NIGF01000012.1"/>
</dbReference>
<name>A0A2S8SRD7_9BACT</name>
<reference evidence="3 4" key="1">
    <citation type="journal article" date="2018" name="Syst. Appl. Microbiol.">
        <title>Abditibacterium utsteinense sp. nov., the first cultivated member of candidate phylum FBP, isolated from ice-free Antarctic soil samples.</title>
        <authorList>
            <person name="Tahon G."/>
            <person name="Tytgat B."/>
            <person name="Lebbe L."/>
            <person name="Carlier A."/>
            <person name="Willems A."/>
        </authorList>
    </citation>
    <scope>NUCLEOTIDE SEQUENCE [LARGE SCALE GENOMIC DNA]</scope>
    <source>
        <strain evidence="3 4">LMG 29911</strain>
    </source>
</reference>
<dbReference type="OrthoDB" id="9815657at2"/>
<protein>
    <submittedName>
        <fullName evidence="3">Uncharacterized protein</fullName>
    </submittedName>
</protein>
<dbReference type="SUPFAM" id="SSF69304">
    <property type="entry name" value="Tricorn protease N-terminal domain"/>
    <property type="match status" value="1"/>
</dbReference>
<dbReference type="AlphaFoldDB" id="A0A2S8SRD7"/>
<accession>A0A2S8SRD7</accession>
<dbReference type="PANTHER" id="PTHR36842">
    <property type="entry name" value="PROTEIN TOLB HOMOLOG"/>
    <property type="match status" value="1"/>
</dbReference>
<dbReference type="PROSITE" id="PS51257">
    <property type="entry name" value="PROKAR_LIPOPROTEIN"/>
    <property type="match status" value="1"/>
</dbReference>
<dbReference type="InterPro" id="IPR011659">
    <property type="entry name" value="WD40"/>
</dbReference>
<gene>
    <name evidence="3" type="ORF">B1R32_11237</name>
</gene>
<organism evidence="3 4">
    <name type="scientific">Abditibacterium utsteinense</name>
    <dbReference type="NCBI Taxonomy" id="1960156"/>
    <lineage>
        <taxon>Bacteria</taxon>
        <taxon>Pseudomonadati</taxon>
        <taxon>Abditibacteriota</taxon>
        <taxon>Abditibacteriia</taxon>
        <taxon>Abditibacteriales</taxon>
        <taxon>Abditibacteriaceae</taxon>
        <taxon>Abditibacterium</taxon>
    </lineage>
</organism>
<feature type="signal peptide" evidence="2">
    <location>
        <begin position="1"/>
        <end position="23"/>
    </location>
</feature>
<dbReference type="PANTHER" id="PTHR36842:SF1">
    <property type="entry name" value="PROTEIN TOLB"/>
    <property type="match status" value="1"/>
</dbReference>
<evidence type="ECO:0000313" key="3">
    <source>
        <dbReference type="EMBL" id="PQV63382.1"/>
    </source>
</evidence>
<dbReference type="Proteomes" id="UP000237684">
    <property type="component" value="Unassembled WGS sequence"/>
</dbReference>
<proteinExistence type="inferred from homology"/>
<comment type="caution">
    <text evidence="3">The sequence shown here is derived from an EMBL/GenBank/DDBJ whole genome shotgun (WGS) entry which is preliminary data.</text>
</comment>
<dbReference type="Pfam" id="PF07676">
    <property type="entry name" value="PD40"/>
    <property type="match status" value="5"/>
</dbReference>